<dbReference type="PROSITE" id="PS50949">
    <property type="entry name" value="HTH_GNTR"/>
    <property type="match status" value="1"/>
</dbReference>
<name>A0A4D7AR83_9FIRM</name>
<dbReference type="SUPFAM" id="SSF46785">
    <property type="entry name" value="Winged helix' DNA-binding domain"/>
    <property type="match status" value="1"/>
</dbReference>
<dbReference type="GO" id="GO:0045892">
    <property type="term" value="P:negative regulation of DNA-templated transcription"/>
    <property type="evidence" value="ECO:0007669"/>
    <property type="project" value="TreeGrafter"/>
</dbReference>
<keyword evidence="6" id="KW-1185">Reference proteome</keyword>
<keyword evidence="3" id="KW-0804">Transcription</keyword>
<proteinExistence type="predicted"/>
<dbReference type="InterPro" id="IPR036388">
    <property type="entry name" value="WH-like_DNA-bd_sf"/>
</dbReference>
<feature type="domain" description="HTH gntR-type" evidence="4">
    <location>
        <begin position="5"/>
        <end position="73"/>
    </location>
</feature>
<dbReference type="KEGG" id="obj:EIO64_14320"/>
<dbReference type="InterPro" id="IPR036390">
    <property type="entry name" value="WH_DNA-bd_sf"/>
</dbReference>
<dbReference type="SUPFAM" id="SSF64288">
    <property type="entry name" value="Chorismate lyase-like"/>
    <property type="match status" value="1"/>
</dbReference>
<dbReference type="InterPro" id="IPR011663">
    <property type="entry name" value="UTRA"/>
</dbReference>
<organism evidence="5 6">
    <name type="scientific">Dysosmobacter welbionis</name>
    <dbReference type="NCBI Taxonomy" id="2093857"/>
    <lineage>
        <taxon>Bacteria</taxon>
        <taxon>Bacillati</taxon>
        <taxon>Bacillota</taxon>
        <taxon>Clostridia</taxon>
        <taxon>Eubacteriales</taxon>
        <taxon>Oscillospiraceae</taxon>
        <taxon>Dysosmobacter</taxon>
    </lineage>
</organism>
<dbReference type="PANTHER" id="PTHR44846">
    <property type="entry name" value="MANNOSYL-D-GLYCERATE TRANSPORT/METABOLISM SYSTEM REPRESSOR MNGR-RELATED"/>
    <property type="match status" value="1"/>
</dbReference>
<dbReference type="Proteomes" id="UP000298642">
    <property type="component" value="Chromosome"/>
</dbReference>
<keyword evidence="2" id="KW-0238">DNA-binding</keyword>
<protein>
    <submittedName>
        <fullName evidence="5">GntR family transcriptional regulator</fullName>
    </submittedName>
</protein>
<dbReference type="GO" id="GO:0003700">
    <property type="term" value="F:DNA-binding transcription factor activity"/>
    <property type="evidence" value="ECO:0007669"/>
    <property type="project" value="InterPro"/>
</dbReference>
<evidence type="ECO:0000313" key="5">
    <source>
        <dbReference type="EMBL" id="QCI60245.1"/>
    </source>
</evidence>
<evidence type="ECO:0000313" key="6">
    <source>
        <dbReference type="Proteomes" id="UP000298642"/>
    </source>
</evidence>
<dbReference type="EMBL" id="CP034413">
    <property type="protein sequence ID" value="QCI60245.1"/>
    <property type="molecule type" value="Genomic_DNA"/>
</dbReference>
<evidence type="ECO:0000256" key="2">
    <source>
        <dbReference type="ARBA" id="ARBA00023125"/>
    </source>
</evidence>
<dbReference type="CDD" id="cd07377">
    <property type="entry name" value="WHTH_GntR"/>
    <property type="match status" value="1"/>
</dbReference>
<dbReference type="InterPro" id="IPR000524">
    <property type="entry name" value="Tscrpt_reg_HTH_GntR"/>
</dbReference>
<dbReference type="RefSeq" id="WP_021749345.1">
    <property type="nucleotide sequence ID" value="NZ_CAUWCU010000021.1"/>
</dbReference>
<dbReference type="InterPro" id="IPR028978">
    <property type="entry name" value="Chorismate_lyase_/UTRA_dom_sf"/>
</dbReference>
<dbReference type="GO" id="GO:0003677">
    <property type="term" value="F:DNA binding"/>
    <property type="evidence" value="ECO:0007669"/>
    <property type="project" value="UniProtKB-KW"/>
</dbReference>
<dbReference type="SMART" id="SM00345">
    <property type="entry name" value="HTH_GNTR"/>
    <property type="match status" value="1"/>
</dbReference>
<accession>A0A4D7AR83</accession>
<dbReference type="PRINTS" id="PR00035">
    <property type="entry name" value="HTHGNTR"/>
</dbReference>
<dbReference type="Gene3D" id="1.10.10.10">
    <property type="entry name" value="Winged helix-like DNA-binding domain superfamily/Winged helix DNA-binding domain"/>
    <property type="match status" value="1"/>
</dbReference>
<evidence type="ECO:0000256" key="1">
    <source>
        <dbReference type="ARBA" id="ARBA00023015"/>
    </source>
</evidence>
<evidence type="ECO:0000259" key="4">
    <source>
        <dbReference type="PROSITE" id="PS50949"/>
    </source>
</evidence>
<dbReference type="Pfam" id="PF07702">
    <property type="entry name" value="UTRA"/>
    <property type="match status" value="1"/>
</dbReference>
<evidence type="ECO:0000256" key="3">
    <source>
        <dbReference type="ARBA" id="ARBA00023163"/>
    </source>
</evidence>
<dbReference type="PANTHER" id="PTHR44846:SF17">
    <property type="entry name" value="GNTR-FAMILY TRANSCRIPTIONAL REGULATOR"/>
    <property type="match status" value="1"/>
</dbReference>
<sequence>MSGQPAQTKTIRSQLLADMKDGAYASCERLPRESVLAEKLGISRTQLRDILASLEREGFITRRHGVGTIINRHVLNVQTRMDIEVEFLDMIRQSGHEPAVAFVRVSDGTADAQVAAQLRIPEDTPIIRIARLCTADGRPAIYCEDVVEKALAKGDYTIQDFKLPIFHFLQRFCGIYPYLDLTDVRPAAADAALAEIFQVPMGTPLLNMEEVDYDIDGRPVFCSSEYFVDGIFRHTVMRKKL</sequence>
<keyword evidence="1" id="KW-0805">Transcription regulation</keyword>
<dbReference type="InterPro" id="IPR050679">
    <property type="entry name" value="Bact_HTH_transcr_reg"/>
</dbReference>
<dbReference type="SMART" id="SM00866">
    <property type="entry name" value="UTRA"/>
    <property type="match status" value="1"/>
</dbReference>
<reference evidence="6" key="1">
    <citation type="submission" date="2018-12" db="EMBL/GenBank/DDBJ databases">
        <title>Dusodibacter welbiota gen. nov., sp. nov., isolated from human faeces and emended description of the Oscillibacter genus.</title>
        <authorList>
            <person name="Le Roy T."/>
            <person name="Van der Smissen P."/>
            <person name="Delzenne N."/>
            <person name="Muccioli G."/>
            <person name="Collet J.F."/>
            <person name="Cani P.D."/>
        </authorList>
    </citation>
    <scope>NUCLEOTIDE SEQUENCE [LARGE SCALE GENOMIC DNA]</scope>
    <source>
        <strain evidence="6">J115</strain>
    </source>
</reference>
<dbReference type="Gene3D" id="3.40.1410.10">
    <property type="entry name" value="Chorismate lyase-like"/>
    <property type="match status" value="1"/>
</dbReference>
<dbReference type="AlphaFoldDB" id="A0A4D7AR83"/>
<gene>
    <name evidence="5" type="ORF">EIO64_14320</name>
</gene>
<dbReference type="Pfam" id="PF00392">
    <property type="entry name" value="GntR"/>
    <property type="match status" value="1"/>
</dbReference>